<accession>A0ABD6Z4E9</accession>
<dbReference type="RefSeq" id="WP_034696242.1">
    <property type="nucleotide sequence ID" value="NZ_CP116026.1"/>
</dbReference>
<gene>
    <name evidence="2" type="ORF">GFU50_16945</name>
</gene>
<dbReference type="Proteomes" id="UP000422837">
    <property type="component" value="Chromosome"/>
</dbReference>
<name>A0ABD6Z4E9_ENTCA</name>
<reference evidence="2 3" key="1">
    <citation type="submission" date="2019-11" db="EMBL/GenBank/DDBJ databases">
        <title>Detection and genome characteristic of a blood enterococcus casselifavus isolate from Zhengzhou,china.</title>
        <authorList>
            <person name="Wen P."/>
        </authorList>
    </citation>
    <scope>NUCLEOTIDE SEQUENCE [LARGE SCALE GENOMIC DNA]</scope>
    <source>
        <strain evidence="2 3">EC291</strain>
    </source>
</reference>
<evidence type="ECO:0000313" key="3">
    <source>
        <dbReference type="Proteomes" id="UP000422837"/>
    </source>
</evidence>
<feature type="region of interest" description="Disordered" evidence="1">
    <location>
        <begin position="24"/>
        <end position="55"/>
    </location>
</feature>
<protein>
    <submittedName>
        <fullName evidence="2">Uncharacterized protein</fullName>
    </submittedName>
</protein>
<evidence type="ECO:0000313" key="2">
    <source>
        <dbReference type="EMBL" id="QGN31092.1"/>
    </source>
</evidence>
<evidence type="ECO:0000256" key="1">
    <source>
        <dbReference type="SAM" id="MobiDB-lite"/>
    </source>
</evidence>
<sequence length="127" mass="14222">MKGNESLRKEKPMNLIKRLFKKTHDEPDAAVSSPLKPQEMITDPPASDWQEVSSYQPAPAEDYPLVSLIAAALGAECYPESQFVIRRIEKRNPDFRRVALIAASIAAGELPDSQFTIKKIAKKNENK</sequence>
<proteinExistence type="predicted"/>
<dbReference type="AlphaFoldDB" id="A0ABD6Z4E9"/>
<dbReference type="EMBL" id="CP046123">
    <property type="protein sequence ID" value="QGN31092.1"/>
    <property type="molecule type" value="Genomic_DNA"/>
</dbReference>
<organism evidence="2 3">
    <name type="scientific">Enterococcus casseliflavus</name>
    <name type="common">Enterococcus flavescens</name>
    <dbReference type="NCBI Taxonomy" id="37734"/>
    <lineage>
        <taxon>Bacteria</taxon>
        <taxon>Bacillati</taxon>
        <taxon>Bacillota</taxon>
        <taxon>Bacilli</taxon>
        <taxon>Lactobacillales</taxon>
        <taxon>Enterococcaceae</taxon>
        <taxon>Enterococcus</taxon>
    </lineage>
</organism>